<protein>
    <submittedName>
        <fullName evidence="2">Uncharacterized protein</fullName>
    </submittedName>
</protein>
<evidence type="ECO:0000313" key="2">
    <source>
        <dbReference type="EMBL" id="GLY71018.1"/>
    </source>
</evidence>
<evidence type="ECO:0000313" key="3">
    <source>
        <dbReference type="Proteomes" id="UP001165136"/>
    </source>
</evidence>
<gene>
    <name evidence="2" type="ORF">Atai01_76370</name>
</gene>
<dbReference type="EMBL" id="BSTI01000029">
    <property type="protein sequence ID" value="GLY71018.1"/>
    <property type="molecule type" value="Genomic_DNA"/>
</dbReference>
<sequence length="67" mass="7393">MPPTAEQQCRRAAGRYGGSGRSHTNMAPSSNTPPVPAARELFPDDVDLLAPAPRFLFFVLQADWRPR</sequence>
<dbReference type="AlphaFoldDB" id="A0A9W6VGP0"/>
<evidence type="ECO:0000256" key="1">
    <source>
        <dbReference type="SAM" id="MobiDB-lite"/>
    </source>
</evidence>
<name>A0A9W6VGP0_9PSEU</name>
<feature type="region of interest" description="Disordered" evidence="1">
    <location>
        <begin position="1"/>
        <end position="38"/>
    </location>
</feature>
<dbReference type="Proteomes" id="UP001165136">
    <property type="component" value="Unassembled WGS sequence"/>
</dbReference>
<proteinExistence type="predicted"/>
<accession>A0A9W6VGP0</accession>
<comment type="caution">
    <text evidence="2">The sequence shown here is derived from an EMBL/GenBank/DDBJ whole genome shotgun (WGS) entry which is preliminary data.</text>
</comment>
<organism evidence="2 3">
    <name type="scientific">Amycolatopsis taiwanensis</name>
    <dbReference type="NCBI Taxonomy" id="342230"/>
    <lineage>
        <taxon>Bacteria</taxon>
        <taxon>Bacillati</taxon>
        <taxon>Actinomycetota</taxon>
        <taxon>Actinomycetes</taxon>
        <taxon>Pseudonocardiales</taxon>
        <taxon>Pseudonocardiaceae</taxon>
        <taxon>Amycolatopsis</taxon>
    </lineage>
</organism>
<keyword evidence="3" id="KW-1185">Reference proteome</keyword>
<reference evidence="2" key="1">
    <citation type="submission" date="2023-03" db="EMBL/GenBank/DDBJ databases">
        <title>Amycolatopsis taiwanensis NBRC 103393.</title>
        <authorList>
            <person name="Ichikawa N."/>
            <person name="Sato H."/>
            <person name="Tonouchi N."/>
        </authorList>
    </citation>
    <scope>NUCLEOTIDE SEQUENCE</scope>
    <source>
        <strain evidence="2">NBRC 103393</strain>
    </source>
</reference>